<dbReference type="InterPro" id="IPR003653">
    <property type="entry name" value="Peptidase_C48_C"/>
</dbReference>
<organism evidence="7 8">
    <name type="scientific">Hibiscus syriacus</name>
    <name type="common">Rose of Sharon</name>
    <dbReference type="NCBI Taxonomy" id="106335"/>
    <lineage>
        <taxon>Eukaryota</taxon>
        <taxon>Viridiplantae</taxon>
        <taxon>Streptophyta</taxon>
        <taxon>Embryophyta</taxon>
        <taxon>Tracheophyta</taxon>
        <taxon>Spermatophyta</taxon>
        <taxon>Magnoliopsida</taxon>
        <taxon>eudicotyledons</taxon>
        <taxon>Gunneridae</taxon>
        <taxon>Pentapetalae</taxon>
        <taxon>rosids</taxon>
        <taxon>malvids</taxon>
        <taxon>Malvales</taxon>
        <taxon>Malvaceae</taxon>
        <taxon>Malvoideae</taxon>
        <taxon>Hibiscus</taxon>
    </lineage>
</organism>
<feature type="region of interest" description="Disordered" evidence="5">
    <location>
        <begin position="123"/>
        <end position="145"/>
    </location>
</feature>
<evidence type="ECO:0000256" key="4">
    <source>
        <dbReference type="ARBA" id="ARBA00022807"/>
    </source>
</evidence>
<keyword evidence="8" id="KW-1185">Reference proteome</keyword>
<gene>
    <name evidence="7" type="ORF">F3Y22_tig00110831pilonHSYRG00135</name>
</gene>
<dbReference type="SUPFAM" id="SSF54001">
    <property type="entry name" value="Cysteine proteinases"/>
    <property type="match status" value="1"/>
</dbReference>
<evidence type="ECO:0000256" key="5">
    <source>
        <dbReference type="SAM" id="MobiDB-lite"/>
    </source>
</evidence>
<comment type="caution">
    <text evidence="7">The sequence shown here is derived from an EMBL/GenBank/DDBJ whole genome shotgun (WGS) entry which is preliminary data.</text>
</comment>
<dbReference type="Pfam" id="PF02902">
    <property type="entry name" value="Peptidase_C48"/>
    <property type="match status" value="1"/>
</dbReference>
<name>A0A6A2ZKU8_HIBSY</name>
<feature type="compositionally biased region" description="Basic and acidic residues" evidence="5">
    <location>
        <begin position="1"/>
        <end position="15"/>
    </location>
</feature>
<accession>A0A6A2ZKU8</accession>
<comment type="similarity">
    <text evidence="1">Belongs to the peptidase C48 family.</text>
</comment>
<evidence type="ECO:0000256" key="3">
    <source>
        <dbReference type="ARBA" id="ARBA00022801"/>
    </source>
</evidence>
<dbReference type="InterPro" id="IPR038765">
    <property type="entry name" value="Papain-like_cys_pep_sf"/>
</dbReference>
<dbReference type="GO" id="GO:0016926">
    <property type="term" value="P:protein desumoylation"/>
    <property type="evidence" value="ECO:0007669"/>
    <property type="project" value="UniProtKB-ARBA"/>
</dbReference>
<dbReference type="GO" id="GO:0008234">
    <property type="term" value="F:cysteine-type peptidase activity"/>
    <property type="evidence" value="ECO:0007669"/>
    <property type="project" value="UniProtKB-KW"/>
</dbReference>
<sequence>MEAKENRKRKLDLDWNKLLSNDASDEESSPPLVVIKAEPQPQPRKSDAIGDGDDQGKEEFWENLTDDKLEEKIQRQERNLECLGSKLPDKGKKIRDQLQQLQEEKKRRTLSRTKLLADECEKLSQPPSTHTVGSSNGFENLRKSNQPFPQSACGASFCQKLEENTDSRSLNTFEKSLSVLNHCEQRKTKCNGDFSESERMIVRRSPRHNSSQHYTKPSFGGQKSRTATVSSLFDTDDNLRSTSKKDAIQVRPPNNSRCRQGETVVIVDEEEQQLVNTTEPEVKLKNCKKDARIYYPSRDDPESVDISFGDIDSLAPETFLTSQIMNFYIRYLRQQASPTSRAICDYHIFNTYFYPKLKEAVSYKGSDKDSLFMKFRRWWKGVNIFQKAYILIPINEDYHWSLVIICIPDKEDESGPIILHLDSLGLHSSRLVYKNIKSYMKEEWNYLNQEVAPSDLPIADRIWENLPRRIDEKTITVPQQKNDYDCGLFVLYFMERFIEEAPERLKKKDLAMFGKQWFRPEQASGLRLKIRNLLIKQFQIANEDIGVDRVPSVYSLHSYGPHVQMHQWQIRYFKKF</sequence>
<dbReference type="PANTHER" id="PTHR46915">
    <property type="entry name" value="UBIQUITIN-LIKE PROTEASE 4-RELATED"/>
    <property type="match status" value="1"/>
</dbReference>
<dbReference type="Gene3D" id="1.10.418.20">
    <property type="match status" value="1"/>
</dbReference>
<dbReference type="EMBL" id="VEPZ02001131">
    <property type="protein sequence ID" value="KAE8692601.1"/>
    <property type="molecule type" value="Genomic_DNA"/>
</dbReference>
<dbReference type="Proteomes" id="UP000436088">
    <property type="component" value="Unassembled WGS sequence"/>
</dbReference>
<reference evidence="7" key="1">
    <citation type="submission" date="2019-09" db="EMBL/GenBank/DDBJ databases">
        <title>Draft genome information of white flower Hibiscus syriacus.</title>
        <authorList>
            <person name="Kim Y.-M."/>
        </authorList>
    </citation>
    <scope>NUCLEOTIDE SEQUENCE [LARGE SCALE GENOMIC DNA]</scope>
    <source>
        <strain evidence="7">YM2019G1</strain>
    </source>
</reference>
<feature type="domain" description="Ubiquitin-like protease family profile" evidence="6">
    <location>
        <begin position="304"/>
        <end position="497"/>
    </location>
</feature>
<evidence type="ECO:0000313" key="8">
    <source>
        <dbReference type="Proteomes" id="UP000436088"/>
    </source>
</evidence>
<feature type="region of interest" description="Disordered" evidence="5">
    <location>
        <begin position="194"/>
        <end position="259"/>
    </location>
</feature>
<proteinExistence type="inferred from homology"/>
<keyword evidence="2" id="KW-0645">Protease</keyword>
<keyword evidence="3" id="KW-0378">Hydrolase</keyword>
<dbReference type="AlphaFoldDB" id="A0A6A2ZKU8"/>
<evidence type="ECO:0000313" key="7">
    <source>
        <dbReference type="EMBL" id="KAE8692601.1"/>
    </source>
</evidence>
<feature type="compositionally biased region" description="Polar residues" evidence="5">
    <location>
        <begin position="208"/>
        <end position="233"/>
    </location>
</feature>
<dbReference type="GO" id="GO:0006508">
    <property type="term" value="P:proteolysis"/>
    <property type="evidence" value="ECO:0007669"/>
    <property type="project" value="UniProtKB-KW"/>
</dbReference>
<dbReference type="Gene3D" id="3.30.310.130">
    <property type="entry name" value="Ubiquitin-related"/>
    <property type="match status" value="1"/>
</dbReference>
<protein>
    <recommendedName>
        <fullName evidence="6">Ubiquitin-like protease family profile domain-containing protein</fullName>
    </recommendedName>
</protein>
<evidence type="ECO:0000256" key="2">
    <source>
        <dbReference type="ARBA" id="ARBA00022670"/>
    </source>
</evidence>
<feature type="compositionally biased region" description="Polar residues" evidence="5">
    <location>
        <begin position="125"/>
        <end position="145"/>
    </location>
</feature>
<evidence type="ECO:0000259" key="6">
    <source>
        <dbReference type="PROSITE" id="PS50600"/>
    </source>
</evidence>
<feature type="compositionally biased region" description="Basic and acidic residues" evidence="5">
    <location>
        <begin position="237"/>
        <end position="248"/>
    </location>
</feature>
<keyword evidence="4" id="KW-0788">Thiol protease</keyword>
<feature type="compositionally biased region" description="Basic and acidic residues" evidence="5">
    <location>
        <begin position="44"/>
        <end position="65"/>
    </location>
</feature>
<evidence type="ECO:0000256" key="1">
    <source>
        <dbReference type="ARBA" id="ARBA00005234"/>
    </source>
</evidence>
<feature type="region of interest" description="Disordered" evidence="5">
    <location>
        <begin position="1"/>
        <end position="65"/>
    </location>
</feature>
<dbReference type="PROSITE" id="PS50600">
    <property type="entry name" value="ULP_PROTEASE"/>
    <property type="match status" value="1"/>
</dbReference>
<dbReference type="PANTHER" id="PTHR46915:SF2">
    <property type="entry name" value="UBIQUITIN-LIKE PROTEASE 4"/>
    <property type="match status" value="1"/>
</dbReference>